<accession>A0A2B5X9N5</accession>
<dbReference type="AlphaFoldDB" id="A0A2B5X9N5"/>
<evidence type="ECO:0000313" key="8">
    <source>
        <dbReference type="EMBL" id="PHD74356.1"/>
    </source>
</evidence>
<evidence type="ECO:0000256" key="4">
    <source>
        <dbReference type="ARBA" id="ARBA00022692"/>
    </source>
</evidence>
<dbReference type="GO" id="GO:0016020">
    <property type="term" value="C:membrane"/>
    <property type="evidence" value="ECO:0007669"/>
    <property type="project" value="InterPro"/>
</dbReference>
<keyword evidence="4" id="KW-0812">Transmembrane</keyword>
<evidence type="ECO:0008006" key="10">
    <source>
        <dbReference type="Google" id="ProtNLM"/>
    </source>
</evidence>
<keyword evidence="6" id="KW-1133">Transmembrane helix</keyword>
<protein>
    <recommendedName>
        <fullName evidence="10">AgrB-like protein</fullName>
    </recommendedName>
</protein>
<evidence type="ECO:0000256" key="6">
    <source>
        <dbReference type="ARBA" id="ARBA00022989"/>
    </source>
</evidence>
<dbReference type="Proteomes" id="UP000225997">
    <property type="component" value="Unassembled WGS sequence"/>
</dbReference>
<dbReference type="EMBL" id="NUSQ01000009">
    <property type="protein sequence ID" value="PHD74356.1"/>
    <property type="molecule type" value="Genomic_DNA"/>
</dbReference>
<evidence type="ECO:0000313" key="9">
    <source>
        <dbReference type="Proteomes" id="UP000225997"/>
    </source>
</evidence>
<keyword evidence="5" id="KW-0378">Hydrolase</keyword>
<sequence>MKNWSPNKISVSLSDLVVKEIPQYYSVKDEIRYGFEWILAIVFQIFLILALASIFHVIRESLYCLIVGCTLRIIGGGAHFKSYFKCAIYSTGLILLIVLSTVHYLSLSKNILMIMALFSIIVFALYAPVLHKTKHLFTDKKKLTFKLLSLMLIMVIIFLTFIFKVFDEKTAVIIWFAVFFQALSLSKTFHFLIVWFDEKTTPKKER</sequence>
<dbReference type="SMART" id="SM00793">
    <property type="entry name" value="AgrB"/>
    <property type="match status" value="1"/>
</dbReference>
<keyword evidence="2" id="KW-0673">Quorum sensing</keyword>
<evidence type="ECO:0000256" key="7">
    <source>
        <dbReference type="ARBA" id="ARBA00023136"/>
    </source>
</evidence>
<proteinExistence type="predicted"/>
<name>A0A2B5X9N5_9BACI</name>
<keyword evidence="1" id="KW-1003">Cell membrane</keyword>
<evidence type="ECO:0000256" key="5">
    <source>
        <dbReference type="ARBA" id="ARBA00022801"/>
    </source>
</evidence>
<keyword evidence="3" id="KW-0645">Protease</keyword>
<dbReference type="GO" id="GO:0009372">
    <property type="term" value="P:quorum sensing"/>
    <property type="evidence" value="ECO:0007669"/>
    <property type="project" value="UniProtKB-KW"/>
</dbReference>
<gene>
    <name evidence="8" type="ORF">COF40_01830</name>
</gene>
<dbReference type="GO" id="GO:0006508">
    <property type="term" value="P:proteolysis"/>
    <property type="evidence" value="ECO:0007669"/>
    <property type="project" value="UniProtKB-KW"/>
</dbReference>
<evidence type="ECO:0000256" key="1">
    <source>
        <dbReference type="ARBA" id="ARBA00022475"/>
    </source>
</evidence>
<keyword evidence="7" id="KW-0472">Membrane</keyword>
<evidence type="ECO:0000256" key="2">
    <source>
        <dbReference type="ARBA" id="ARBA00022654"/>
    </source>
</evidence>
<dbReference type="GO" id="GO:0008233">
    <property type="term" value="F:peptidase activity"/>
    <property type="evidence" value="ECO:0007669"/>
    <property type="project" value="UniProtKB-KW"/>
</dbReference>
<evidence type="ECO:0000256" key="3">
    <source>
        <dbReference type="ARBA" id="ARBA00022670"/>
    </source>
</evidence>
<reference evidence="8 9" key="1">
    <citation type="submission" date="2017-09" db="EMBL/GenBank/DDBJ databases">
        <title>Large-scale bioinformatics analysis of Bacillus genomes uncovers conserved roles of natural products in bacterial physiology.</title>
        <authorList>
            <consortium name="Agbiome Team Llc"/>
            <person name="Bleich R.M."/>
            <person name="Grubbs K.J."/>
            <person name="Santa Maria K.C."/>
            <person name="Allen S.E."/>
            <person name="Farag S."/>
            <person name="Shank E.A."/>
            <person name="Bowers A."/>
        </authorList>
    </citation>
    <scope>NUCLEOTIDE SEQUENCE [LARGE SCALE GENOMIC DNA]</scope>
    <source>
        <strain evidence="8 9">AFS044250</strain>
    </source>
</reference>
<dbReference type="Pfam" id="PF04647">
    <property type="entry name" value="AgrB"/>
    <property type="match status" value="1"/>
</dbReference>
<organism evidence="8 9">
    <name type="scientific">Bacillus toyonensis</name>
    <dbReference type="NCBI Taxonomy" id="155322"/>
    <lineage>
        <taxon>Bacteria</taxon>
        <taxon>Bacillati</taxon>
        <taxon>Bacillota</taxon>
        <taxon>Bacilli</taxon>
        <taxon>Bacillales</taxon>
        <taxon>Bacillaceae</taxon>
        <taxon>Bacillus</taxon>
        <taxon>Bacillus cereus group</taxon>
    </lineage>
</organism>
<dbReference type="RefSeq" id="WP_100063999.1">
    <property type="nucleotide sequence ID" value="NZ_NUSQ01000009.1"/>
</dbReference>
<comment type="caution">
    <text evidence="8">The sequence shown here is derived from an EMBL/GenBank/DDBJ whole genome shotgun (WGS) entry which is preliminary data.</text>
</comment>
<dbReference type="InterPro" id="IPR006741">
    <property type="entry name" value="AgrB"/>
</dbReference>